<dbReference type="InterPro" id="IPR039523">
    <property type="entry name" value="RimK-rel_E_lig_ATP-grasp"/>
</dbReference>
<evidence type="ECO:0000313" key="3">
    <source>
        <dbReference type="EMBL" id="SCY23078.1"/>
    </source>
</evidence>
<dbReference type="STRING" id="419481.SAMN05216233_105225"/>
<dbReference type="GO" id="GO:0005737">
    <property type="term" value="C:cytoplasm"/>
    <property type="evidence" value="ECO:0007669"/>
    <property type="project" value="TreeGrafter"/>
</dbReference>
<reference evidence="3 4" key="1">
    <citation type="submission" date="2016-10" db="EMBL/GenBank/DDBJ databases">
        <authorList>
            <person name="de Groot N.N."/>
        </authorList>
    </citation>
    <scope>NUCLEOTIDE SEQUENCE [LARGE SCALE GENOMIC DNA]</scope>
    <source>
        <strain evidence="3 4">AA1</strain>
    </source>
</reference>
<evidence type="ECO:0000259" key="2">
    <source>
        <dbReference type="PROSITE" id="PS50975"/>
    </source>
</evidence>
<dbReference type="OrthoDB" id="336227at2"/>
<dbReference type="EMBL" id="FMUX01000005">
    <property type="protein sequence ID" value="SCY23078.1"/>
    <property type="molecule type" value="Genomic_DNA"/>
</dbReference>
<gene>
    <name evidence="3" type="ORF">SAMN05216233_105225</name>
</gene>
<dbReference type="GO" id="GO:0009432">
    <property type="term" value="P:SOS response"/>
    <property type="evidence" value="ECO:0007669"/>
    <property type="project" value="TreeGrafter"/>
</dbReference>
<sequence>MFMTSPSKLKKAGIVGMNRRNVVMIARNNPRRLYPLVDDKLRTKIILEKAGISAPKLLGVVKTQGNVRELEGFLEGCPAFVIKPARGSGGKGILVISGREGRDFLKPGGGRVSIGEVKRHASNTLSGLFSLGGSNDVAMIEEMVEFSDAFDGFSYQGVPDIRVIVYKGYPVMAMTRLSTTASDGKANLHQGAVGVGIDIGTGKALKAVQFGRPLTHHPDTGKDLSTFVVPEWPRFAELAARCYDITDLGYLGVDIVLDSTKGPMILELNARPGLAIQIANGTGIQPRVDGVDQERHTPRGPYERALFAMDTFSAHRNTPALKSGARV</sequence>
<dbReference type="AlphaFoldDB" id="A0A1G5E991"/>
<dbReference type="PANTHER" id="PTHR21621">
    <property type="entry name" value="RIBOSOMAL PROTEIN S6 MODIFICATION PROTEIN"/>
    <property type="match status" value="1"/>
</dbReference>
<dbReference type="GO" id="GO:0018169">
    <property type="term" value="F:ribosomal S6-glutamic acid ligase activity"/>
    <property type="evidence" value="ECO:0007669"/>
    <property type="project" value="TreeGrafter"/>
</dbReference>
<dbReference type="InterPro" id="IPR011761">
    <property type="entry name" value="ATP-grasp"/>
</dbReference>
<proteinExistence type="predicted"/>
<dbReference type="RefSeq" id="WP_092210382.1">
    <property type="nucleotide sequence ID" value="NZ_FMUX01000005.1"/>
</dbReference>
<dbReference type="GO" id="GO:0005524">
    <property type="term" value="F:ATP binding"/>
    <property type="evidence" value="ECO:0007669"/>
    <property type="project" value="UniProtKB-UniRule"/>
</dbReference>
<dbReference type="SUPFAM" id="SSF56059">
    <property type="entry name" value="Glutathione synthetase ATP-binding domain-like"/>
    <property type="match status" value="1"/>
</dbReference>
<dbReference type="Proteomes" id="UP000198870">
    <property type="component" value="Unassembled WGS sequence"/>
</dbReference>
<dbReference type="Gene3D" id="3.30.470.20">
    <property type="entry name" value="ATP-grasp fold, B domain"/>
    <property type="match status" value="1"/>
</dbReference>
<dbReference type="NCBIfam" id="TIGR02291">
    <property type="entry name" value="rimK_rel_E_lig"/>
    <property type="match status" value="1"/>
</dbReference>
<keyword evidence="4" id="KW-1185">Reference proteome</keyword>
<dbReference type="PANTHER" id="PTHR21621:SF0">
    <property type="entry name" value="BETA-CITRYLGLUTAMATE SYNTHASE B-RELATED"/>
    <property type="match status" value="1"/>
</dbReference>
<name>A0A1G5E991_9BACT</name>
<dbReference type="PROSITE" id="PS50975">
    <property type="entry name" value="ATP_GRASP"/>
    <property type="match status" value="1"/>
</dbReference>
<protein>
    <submittedName>
        <fullName evidence="3">Alpha-L-glutamate ligase-related protein</fullName>
    </submittedName>
</protein>
<keyword evidence="3" id="KW-0436">Ligase</keyword>
<feature type="domain" description="ATP-grasp" evidence="2">
    <location>
        <begin position="44"/>
        <end position="302"/>
    </location>
</feature>
<dbReference type="Pfam" id="PF14397">
    <property type="entry name" value="ATPgrasp_ST"/>
    <property type="match status" value="1"/>
</dbReference>
<dbReference type="InterPro" id="IPR011758">
    <property type="entry name" value="RimK-rel_E_lig"/>
</dbReference>
<keyword evidence="1" id="KW-0067">ATP-binding</keyword>
<accession>A0A1G5E991</accession>
<evidence type="ECO:0000256" key="1">
    <source>
        <dbReference type="PROSITE-ProRule" id="PRU00409"/>
    </source>
</evidence>
<dbReference type="GO" id="GO:0046872">
    <property type="term" value="F:metal ion binding"/>
    <property type="evidence" value="ECO:0007669"/>
    <property type="project" value="InterPro"/>
</dbReference>
<keyword evidence="1" id="KW-0547">Nucleotide-binding</keyword>
<evidence type="ECO:0000313" key="4">
    <source>
        <dbReference type="Proteomes" id="UP000198870"/>
    </source>
</evidence>
<organism evidence="3 4">
    <name type="scientific">Desulfoluna spongiiphila</name>
    <dbReference type="NCBI Taxonomy" id="419481"/>
    <lineage>
        <taxon>Bacteria</taxon>
        <taxon>Pseudomonadati</taxon>
        <taxon>Thermodesulfobacteriota</taxon>
        <taxon>Desulfobacteria</taxon>
        <taxon>Desulfobacterales</taxon>
        <taxon>Desulfolunaceae</taxon>
        <taxon>Desulfoluna</taxon>
    </lineage>
</organism>